<sequence>MPSKAALRAELRAARERATPAERAARDRARLTHLLQLASGHSAVACYLSVPPEPDTTEFVDALHARGVRVLLPLLRGRRTPAWAWYAGPGTLVPGWRGIPEPGPDASASAGLAGPASERPVALEPVSLGSVSLGSVTLVVTSALAATVEGVRLGVGGGWYDRALPSAAAGCVTAAVLDAEAVLDTLPRDPWDVTVDVLVTEHGLVPTRPAGG</sequence>
<dbReference type="PANTHER" id="PTHR23407:SF1">
    <property type="entry name" value="5-FORMYLTETRAHYDROFOLATE CYCLO-LIGASE"/>
    <property type="match status" value="1"/>
</dbReference>
<dbReference type="InterPro" id="IPR024185">
    <property type="entry name" value="FTHF_cligase-like_sf"/>
</dbReference>
<name>A0ABZ3CAM7_9ACTN</name>
<gene>
    <name evidence="4" type="ORF">PCC79_02955</name>
</gene>
<evidence type="ECO:0000313" key="5">
    <source>
        <dbReference type="Proteomes" id="UP001434337"/>
    </source>
</evidence>
<accession>A0ABZ3CAM7</accession>
<reference evidence="4 5" key="1">
    <citation type="journal article" date="2023" name="Environ Microbiome">
        <title>A coral-associated actinobacterium mitigates coral bleaching under heat stress.</title>
        <authorList>
            <person name="Li J."/>
            <person name="Zou Y."/>
            <person name="Li Q."/>
            <person name="Zhang J."/>
            <person name="Bourne D.G."/>
            <person name="Lyu Y."/>
            <person name="Liu C."/>
            <person name="Zhang S."/>
        </authorList>
    </citation>
    <scope>NUCLEOTIDE SEQUENCE [LARGE SCALE GENOMIC DNA]</scope>
    <source>
        <strain evidence="4 5">SCSIO 13291</strain>
    </source>
</reference>
<keyword evidence="3" id="KW-0067">ATP-binding</keyword>
<dbReference type="PIRSF" id="PIRSF006806">
    <property type="entry name" value="FTHF_cligase"/>
    <property type="match status" value="1"/>
</dbReference>
<comment type="similarity">
    <text evidence="1">Belongs to the 5-formyltetrahydrofolate cyclo-ligase family.</text>
</comment>
<keyword evidence="2" id="KW-0547">Nucleotide-binding</keyword>
<dbReference type="InterPro" id="IPR037171">
    <property type="entry name" value="NagB/RpiA_transferase-like"/>
</dbReference>
<protein>
    <submittedName>
        <fullName evidence="4">5-formyltetrahydrofolate cyclo-ligase</fullName>
    </submittedName>
</protein>
<evidence type="ECO:0000256" key="1">
    <source>
        <dbReference type="ARBA" id="ARBA00010638"/>
    </source>
</evidence>
<proteinExistence type="inferred from homology"/>
<dbReference type="RefSeq" id="WP_342372948.1">
    <property type="nucleotide sequence ID" value="NZ_CP115965.1"/>
</dbReference>
<dbReference type="SUPFAM" id="SSF100950">
    <property type="entry name" value="NagB/RpiA/CoA transferase-like"/>
    <property type="match status" value="1"/>
</dbReference>
<keyword evidence="5" id="KW-1185">Reference proteome</keyword>
<dbReference type="Pfam" id="PF01812">
    <property type="entry name" value="5-FTHF_cyc-lig"/>
    <property type="match status" value="1"/>
</dbReference>
<dbReference type="Proteomes" id="UP001434337">
    <property type="component" value="Chromosome"/>
</dbReference>
<evidence type="ECO:0000256" key="3">
    <source>
        <dbReference type="ARBA" id="ARBA00022840"/>
    </source>
</evidence>
<dbReference type="InterPro" id="IPR002698">
    <property type="entry name" value="FTHF_cligase"/>
</dbReference>
<evidence type="ECO:0000313" key="4">
    <source>
        <dbReference type="EMBL" id="WZW99176.1"/>
    </source>
</evidence>
<dbReference type="PANTHER" id="PTHR23407">
    <property type="entry name" value="ATPASE INHIBITOR/5-FORMYLTETRAHYDROFOLATE CYCLO-LIGASE"/>
    <property type="match status" value="1"/>
</dbReference>
<dbReference type="EMBL" id="CP115965">
    <property type="protein sequence ID" value="WZW99176.1"/>
    <property type="molecule type" value="Genomic_DNA"/>
</dbReference>
<organism evidence="4 5">
    <name type="scientific">Propioniciclava soli</name>
    <dbReference type="NCBI Taxonomy" id="2775081"/>
    <lineage>
        <taxon>Bacteria</taxon>
        <taxon>Bacillati</taxon>
        <taxon>Actinomycetota</taxon>
        <taxon>Actinomycetes</taxon>
        <taxon>Propionibacteriales</taxon>
        <taxon>Propionibacteriaceae</taxon>
        <taxon>Propioniciclava</taxon>
    </lineage>
</organism>
<evidence type="ECO:0000256" key="2">
    <source>
        <dbReference type="ARBA" id="ARBA00022741"/>
    </source>
</evidence>
<dbReference type="Gene3D" id="3.40.50.10420">
    <property type="entry name" value="NagB/RpiA/CoA transferase-like"/>
    <property type="match status" value="1"/>
</dbReference>